<evidence type="ECO:0000259" key="5">
    <source>
        <dbReference type="Pfam" id="PF00389"/>
    </source>
</evidence>
<dbReference type="OrthoDB" id="9793626at2"/>
<dbReference type="InterPro" id="IPR029752">
    <property type="entry name" value="D-isomer_DH_CS1"/>
</dbReference>
<protein>
    <submittedName>
        <fullName evidence="7">Lactate dehydrogenase-like 2-hydroxyacid dehydrogenase</fullName>
    </submittedName>
</protein>
<dbReference type="PANTHER" id="PTHR10996">
    <property type="entry name" value="2-HYDROXYACID DEHYDROGENASE-RELATED"/>
    <property type="match status" value="1"/>
</dbReference>
<comment type="caution">
    <text evidence="7">The sequence shown here is derived from an EMBL/GenBank/DDBJ whole genome shotgun (WGS) entry which is preliminary data.</text>
</comment>
<organism evidence="7 8">
    <name type="scientific">Pacificibacter maritimus</name>
    <dbReference type="NCBI Taxonomy" id="762213"/>
    <lineage>
        <taxon>Bacteria</taxon>
        <taxon>Pseudomonadati</taxon>
        <taxon>Pseudomonadota</taxon>
        <taxon>Alphaproteobacteria</taxon>
        <taxon>Rhodobacterales</taxon>
        <taxon>Roseobacteraceae</taxon>
        <taxon>Pacificibacter</taxon>
    </lineage>
</organism>
<dbReference type="RefSeq" id="WP_123793146.1">
    <property type="nucleotide sequence ID" value="NZ_RKQK01000003.1"/>
</dbReference>
<dbReference type="PANTHER" id="PTHR10996:SF178">
    <property type="entry name" value="2-HYDROXYACID DEHYDROGENASE YGL185C-RELATED"/>
    <property type="match status" value="1"/>
</dbReference>
<reference evidence="7 8" key="1">
    <citation type="submission" date="2018-11" db="EMBL/GenBank/DDBJ databases">
        <title>Genomic Encyclopedia of Type Strains, Phase IV (KMG-IV): sequencing the most valuable type-strain genomes for metagenomic binning, comparative biology and taxonomic classification.</title>
        <authorList>
            <person name="Goeker M."/>
        </authorList>
    </citation>
    <scope>NUCLEOTIDE SEQUENCE [LARGE SCALE GENOMIC DNA]</scope>
    <source>
        <strain evidence="7 8">DSM 104731</strain>
    </source>
</reference>
<dbReference type="Gene3D" id="3.40.50.720">
    <property type="entry name" value="NAD(P)-binding Rossmann-like Domain"/>
    <property type="match status" value="2"/>
</dbReference>
<feature type="domain" description="D-isomer specific 2-hydroxyacid dehydrogenase NAD-binding" evidence="6">
    <location>
        <begin position="106"/>
        <end position="283"/>
    </location>
</feature>
<dbReference type="GO" id="GO:0016618">
    <property type="term" value="F:hydroxypyruvate reductase [NAD(P)H] activity"/>
    <property type="evidence" value="ECO:0007669"/>
    <property type="project" value="TreeGrafter"/>
</dbReference>
<comment type="similarity">
    <text evidence="1 4">Belongs to the D-isomer specific 2-hydroxyacid dehydrogenase family.</text>
</comment>
<dbReference type="InterPro" id="IPR050223">
    <property type="entry name" value="D-isomer_2-hydroxyacid_DH"/>
</dbReference>
<evidence type="ECO:0000313" key="8">
    <source>
        <dbReference type="Proteomes" id="UP000269689"/>
    </source>
</evidence>
<dbReference type="InterPro" id="IPR036291">
    <property type="entry name" value="NAD(P)-bd_dom_sf"/>
</dbReference>
<name>A0A3N4V0E6_9RHOB</name>
<dbReference type="GO" id="GO:0051287">
    <property type="term" value="F:NAD binding"/>
    <property type="evidence" value="ECO:0007669"/>
    <property type="project" value="InterPro"/>
</dbReference>
<proteinExistence type="inferred from homology"/>
<dbReference type="AlphaFoldDB" id="A0A3N4V0E6"/>
<dbReference type="SUPFAM" id="SSF51735">
    <property type="entry name" value="NAD(P)-binding Rossmann-fold domains"/>
    <property type="match status" value="1"/>
</dbReference>
<dbReference type="InterPro" id="IPR006139">
    <property type="entry name" value="D-isomer_2_OHA_DH_cat_dom"/>
</dbReference>
<evidence type="ECO:0000256" key="1">
    <source>
        <dbReference type="ARBA" id="ARBA00005854"/>
    </source>
</evidence>
<evidence type="ECO:0000256" key="4">
    <source>
        <dbReference type="RuleBase" id="RU003719"/>
    </source>
</evidence>
<evidence type="ECO:0000256" key="2">
    <source>
        <dbReference type="ARBA" id="ARBA00023002"/>
    </source>
</evidence>
<evidence type="ECO:0000256" key="3">
    <source>
        <dbReference type="ARBA" id="ARBA00023027"/>
    </source>
</evidence>
<feature type="domain" description="D-isomer specific 2-hydroxyacid dehydrogenase catalytic" evidence="5">
    <location>
        <begin position="4"/>
        <end position="313"/>
    </location>
</feature>
<dbReference type="CDD" id="cd05301">
    <property type="entry name" value="GDH"/>
    <property type="match status" value="1"/>
</dbReference>
<dbReference type="Proteomes" id="UP000269689">
    <property type="component" value="Unassembled WGS sequence"/>
</dbReference>
<dbReference type="Pfam" id="PF00389">
    <property type="entry name" value="2-Hacid_dh"/>
    <property type="match status" value="1"/>
</dbReference>
<evidence type="ECO:0000259" key="6">
    <source>
        <dbReference type="Pfam" id="PF02826"/>
    </source>
</evidence>
<dbReference type="GO" id="GO:0030267">
    <property type="term" value="F:glyoxylate reductase (NADPH) activity"/>
    <property type="evidence" value="ECO:0007669"/>
    <property type="project" value="TreeGrafter"/>
</dbReference>
<dbReference type="InterPro" id="IPR006140">
    <property type="entry name" value="D-isomer_DH_NAD-bd"/>
</dbReference>
<dbReference type="GO" id="GO:0005829">
    <property type="term" value="C:cytosol"/>
    <property type="evidence" value="ECO:0007669"/>
    <property type="project" value="TreeGrafter"/>
</dbReference>
<dbReference type="Pfam" id="PF02826">
    <property type="entry name" value="2-Hacid_dh_C"/>
    <property type="match status" value="1"/>
</dbReference>
<keyword evidence="8" id="KW-1185">Reference proteome</keyword>
<sequence>MKLLVTQSMPETVEAELSAHFDTTFRAGGAMRLDEARQAMKDYDAILLTLGDQFSTEAFEGNLRCKALVNFGVGFNHIDVAAAKAAGMQVSNTPGAVTDATADIAMMLILMTARRASEGEALLRSGDWTGWAPTQLLGLHVTGKTLGVIGMGRIGKAIAKRCHFGFDMNVVCYNRSEVQEFDVPCHQLDSIEEVMEHADIVVLALPATPATHHIIGAAQLSAMQKHAVLVNIARGDIIDESALIDALQNGVIAGAGLDVYEHEPHVPQALIDLPNCSLLPHLGTAALEVRRSMGAMVIENLHAFVAQKSLPNAL</sequence>
<dbReference type="SUPFAM" id="SSF52283">
    <property type="entry name" value="Formate/glycerate dehydrogenase catalytic domain-like"/>
    <property type="match status" value="1"/>
</dbReference>
<gene>
    <name evidence="7" type="ORF">EDD53_2096</name>
</gene>
<keyword evidence="3" id="KW-0520">NAD</keyword>
<dbReference type="EMBL" id="RKQK01000003">
    <property type="protein sequence ID" value="RPE66394.1"/>
    <property type="molecule type" value="Genomic_DNA"/>
</dbReference>
<dbReference type="FunFam" id="3.40.50.720:FF:000203">
    <property type="entry name" value="D-3-phosphoglycerate dehydrogenase (SerA)"/>
    <property type="match status" value="1"/>
</dbReference>
<dbReference type="PROSITE" id="PS00065">
    <property type="entry name" value="D_2_HYDROXYACID_DH_1"/>
    <property type="match status" value="1"/>
</dbReference>
<accession>A0A3N4V0E6</accession>
<keyword evidence="2 4" id="KW-0560">Oxidoreductase</keyword>
<evidence type="ECO:0000313" key="7">
    <source>
        <dbReference type="EMBL" id="RPE66394.1"/>
    </source>
</evidence>